<dbReference type="Gene3D" id="3.20.20.140">
    <property type="entry name" value="Metal-dependent hydrolases"/>
    <property type="match status" value="1"/>
</dbReference>
<dbReference type="Gene3D" id="3.10.310.70">
    <property type="match status" value="1"/>
</dbReference>
<evidence type="ECO:0000313" key="2">
    <source>
        <dbReference type="EMBL" id="QDU31104.1"/>
    </source>
</evidence>
<accession>A0A517YLK4</accession>
<gene>
    <name evidence="2" type="primary">nfdA_3</name>
    <name evidence="2" type="ORF">ETAA8_62570</name>
</gene>
<dbReference type="PANTHER" id="PTHR22642">
    <property type="entry name" value="IMIDAZOLONEPROPIONASE"/>
    <property type="match status" value="1"/>
</dbReference>
<dbReference type="InterPro" id="IPR011059">
    <property type="entry name" value="Metal-dep_hydrolase_composite"/>
</dbReference>
<dbReference type="InterPro" id="IPR013108">
    <property type="entry name" value="Amidohydro_3"/>
</dbReference>
<dbReference type="OrthoDB" id="9767366at2"/>
<dbReference type="SUPFAM" id="SSF51338">
    <property type="entry name" value="Composite domain of metallo-dependent hydrolases"/>
    <property type="match status" value="1"/>
</dbReference>
<dbReference type="PANTHER" id="PTHR22642:SF2">
    <property type="entry name" value="PROTEIN LONG AFTER FAR-RED 3"/>
    <property type="match status" value="1"/>
</dbReference>
<evidence type="ECO:0000313" key="3">
    <source>
        <dbReference type="Proteomes" id="UP000315017"/>
    </source>
</evidence>
<dbReference type="EC" id="3.5.1.91" evidence="2"/>
<dbReference type="EMBL" id="CP036274">
    <property type="protein sequence ID" value="QDU31104.1"/>
    <property type="molecule type" value="Genomic_DNA"/>
</dbReference>
<dbReference type="Gene3D" id="2.30.40.10">
    <property type="entry name" value="Urease, subunit C, domain 1"/>
    <property type="match status" value="1"/>
</dbReference>
<keyword evidence="2" id="KW-0378">Hydrolase</keyword>
<sequence>MHRHSRRSFVHWASLAALGLTGGVPGRSFAQEVADGSAGLDLAIVNANIHTVDDRQPKAAALGVVDGRFAVVGSTAEIRAIVTRRTRVIDAEGMTIVPGFIDAHTHPAAAGAEHLMYVNCDHRSIAEIKEAIRHQVAKTPAGEWVIGFKYDDTKLTDGRPLLRTDLDEAAPKHPVRVTHRGGHTAIYNSVAFERAGITKDTPDPADGKFGRTSAGELSGYVAEKAVDRIKRLPIPSRAQARDGVKVISQLMTAAGLTSVHDADADKSNFLAYQDAREAGELLFRVYVMAHASLFDSWLAAGLRTGFGDNHLRIGGLKLYADGSASERTMRMSKPYIGRPNDFGLLVTTQDKLNEQVLAAHEAGFQVGVHANGDVAIDMVLNAFELANRLRPQRDPRFRIEHCTLVNELLLERMAKLGAIPTPFYTYVYYHGDKWAQYGEERTRSMFAHRSFLDHGIKVAGASDYVPGPFEPLMAMQSMVTRRDYKGRTWGENQKVAAAEALRICTLHGAYASFEEKQKGSITPGKLADFVLLAADPLTVDPQTIKDIKVVRTVIEGKTVYPLNAE</sequence>
<dbReference type="InterPro" id="IPR006311">
    <property type="entry name" value="TAT_signal"/>
</dbReference>
<keyword evidence="3" id="KW-1185">Reference proteome</keyword>
<reference evidence="2 3" key="1">
    <citation type="submission" date="2019-02" db="EMBL/GenBank/DDBJ databases">
        <title>Deep-cultivation of Planctomycetes and their phenomic and genomic characterization uncovers novel biology.</title>
        <authorList>
            <person name="Wiegand S."/>
            <person name="Jogler M."/>
            <person name="Boedeker C."/>
            <person name="Pinto D."/>
            <person name="Vollmers J."/>
            <person name="Rivas-Marin E."/>
            <person name="Kohn T."/>
            <person name="Peeters S.H."/>
            <person name="Heuer A."/>
            <person name="Rast P."/>
            <person name="Oberbeckmann S."/>
            <person name="Bunk B."/>
            <person name="Jeske O."/>
            <person name="Meyerdierks A."/>
            <person name="Storesund J.E."/>
            <person name="Kallscheuer N."/>
            <person name="Luecker S."/>
            <person name="Lage O.M."/>
            <person name="Pohl T."/>
            <person name="Merkel B.J."/>
            <person name="Hornburger P."/>
            <person name="Mueller R.-W."/>
            <person name="Bruemmer F."/>
            <person name="Labrenz M."/>
            <person name="Spormann A.M."/>
            <person name="Op den Camp H."/>
            <person name="Overmann J."/>
            <person name="Amann R."/>
            <person name="Jetten M.S.M."/>
            <person name="Mascher T."/>
            <person name="Medema M.H."/>
            <person name="Devos D.P."/>
            <person name="Kaster A.-K."/>
            <person name="Ovreas L."/>
            <person name="Rohde M."/>
            <person name="Galperin M.Y."/>
            <person name="Jogler C."/>
        </authorList>
    </citation>
    <scope>NUCLEOTIDE SEQUENCE [LARGE SCALE GENOMIC DNA]</scope>
    <source>
        <strain evidence="2 3">ETA_A8</strain>
    </source>
</reference>
<dbReference type="KEGG" id="aagg:ETAA8_62570"/>
<dbReference type="CDD" id="cd01300">
    <property type="entry name" value="YtcJ_like"/>
    <property type="match status" value="1"/>
</dbReference>
<feature type="domain" description="Amidohydrolase 3" evidence="1">
    <location>
        <begin position="87"/>
        <end position="560"/>
    </location>
</feature>
<dbReference type="Proteomes" id="UP000315017">
    <property type="component" value="Chromosome"/>
</dbReference>
<organism evidence="2 3">
    <name type="scientific">Anatilimnocola aggregata</name>
    <dbReference type="NCBI Taxonomy" id="2528021"/>
    <lineage>
        <taxon>Bacteria</taxon>
        <taxon>Pseudomonadati</taxon>
        <taxon>Planctomycetota</taxon>
        <taxon>Planctomycetia</taxon>
        <taxon>Pirellulales</taxon>
        <taxon>Pirellulaceae</taxon>
        <taxon>Anatilimnocola</taxon>
    </lineage>
</organism>
<dbReference type="PROSITE" id="PS51318">
    <property type="entry name" value="TAT"/>
    <property type="match status" value="1"/>
</dbReference>
<dbReference type="RefSeq" id="WP_145097681.1">
    <property type="nucleotide sequence ID" value="NZ_CP036274.1"/>
</dbReference>
<dbReference type="InterPro" id="IPR033932">
    <property type="entry name" value="YtcJ-like"/>
</dbReference>
<evidence type="ECO:0000259" key="1">
    <source>
        <dbReference type="Pfam" id="PF07969"/>
    </source>
</evidence>
<proteinExistence type="predicted"/>
<name>A0A517YLK4_9BACT</name>
<dbReference type="InterPro" id="IPR032466">
    <property type="entry name" value="Metal_Hydrolase"/>
</dbReference>
<dbReference type="Pfam" id="PF07969">
    <property type="entry name" value="Amidohydro_3"/>
    <property type="match status" value="1"/>
</dbReference>
<protein>
    <submittedName>
        <fullName evidence="2">N-substituted formamide deformylase</fullName>
        <ecNumber evidence="2">3.5.1.91</ecNumber>
    </submittedName>
</protein>
<dbReference type="SUPFAM" id="SSF51556">
    <property type="entry name" value="Metallo-dependent hydrolases"/>
    <property type="match status" value="1"/>
</dbReference>
<dbReference type="GO" id="GO:0016810">
    <property type="term" value="F:hydrolase activity, acting on carbon-nitrogen (but not peptide) bonds"/>
    <property type="evidence" value="ECO:0007669"/>
    <property type="project" value="InterPro"/>
</dbReference>
<dbReference type="AlphaFoldDB" id="A0A517YLK4"/>